<evidence type="ECO:0000256" key="2">
    <source>
        <dbReference type="ARBA" id="ARBA00023125"/>
    </source>
</evidence>
<dbReference type="GO" id="GO:0003700">
    <property type="term" value="F:DNA-binding transcription factor activity"/>
    <property type="evidence" value="ECO:0007669"/>
    <property type="project" value="InterPro"/>
</dbReference>
<name>A0A2X0J0E9_9ACTN</name>
<keyword evidence="6" id="KW-1185">Reference proteome</keyword>
<proteinExistence type="predicted"/>
<dbReference type="PANTHER" id="PTHR46796:SF6">
    <property type="entry name" value="ARAC SUBFAMILY"/>
    <property type="match status" value="1"/>
</dbReference>
<dbReference type="EMBL" id="QKYN01000199">
    <property type="protein sequence ID" value="RAG80768.1"/>
    <property type="molecule type" value="Genomic_DNA"/>
</dbReference>
<evidence type="ECO:0000259" key="4">
    <source>
        <dbReference type="PROSITE" id="PS01124"/>
    </source>
</evidence>
<dbReference type="Pfam" id="PF12833">
    <property type="entry name" value="HTH_18"/>
    <property type="match status" value="1"/>
</dbReference>
<organism evidence="5 6">
    <name type="scientific">Streptacidiphilus pinicola</name>
    <dbReference type="NCBI Taxonomy" id="2219663"/>
    <lineage>
        <taxon>Bacteria</taxon>
        <taxon>Bacillati</taxon>
        <taxon>Actinomycetota</taxon>
        <taxon>Actinomycetes</taxon>
        <taxon>Kitasatosporales</taxon>
        <taxon>Streptomycetaceae</taxon>
        <taxon>Streptacidiphilus</taxon>
    </lineage>
</organism>
<dbReference type="Gene3D" id="1.10.10.60">
    <property type="entry name" value="Homeodomain-like"/>
    <property type="match status" value="1"/>
</dbReference>
<dbReference type="RefSeq" id="WP_111507547.1">
    <property type="nucleotide sequence ID" value="NZ_QKYN01000199.1"/>
</dbReference>
<gene>
    <name evidence="5" type="ORF">DN069_36435</name>
</gene>
<dbReference type="InterPro" id="IPR009057">
    <property type="entry name" value="Homeodomain-like_sf"/>
</dbReference>
<comment type="caution">
    <text evidence="5">The sequence shown here is derived from an EMBL/GenBank/DDBJ whole genome shotgun (WGS) entry which is preliminary data.</text>
</comment>
<evidence type="ECO:0000313" key="6">
    <source>
        <dbReference type="Proteomes" id="UP000248889"/>
    </source>
</evidence>
<feature type="domain" description="HTH araC/xylS-type" evidence="4">
    <location>
        <begin position="213"/>
        <end position="314"/>
    </location>
</feature>
<dbReference type="Proteomes" id="UP000248889">
    <property type="component" value="Unassembled WGS sequence"/>
</dbReference>
<dbReference type="GO" id="GO:0043565">
    <property type="term" value="F:sequence-specific DNA binding"/>
    <property type="evidence" value="ECO:0007669"/>
    <property type="project" value="InterPro"/>
</dbReference>
<keyword evidence="2" id="KW-0238">DNA-binding</keyword>
<evidence type="ECO:0000256" key="3">
    <source>
        <dbReference type="ARBA" id="ARBA00023163"/>
    </source>
</evidence>
<evidence type="ECO:0000313" key="5">
    <source>
        <dbReference type="EMBL" id="RAG80768.1"/>
    </source>
</evidence>
<dbReference type="SUPFAM" id="SSF46689">
    <property type="entry name" value="Homeodomain-like"/>
    <property type="match status" value="1"/>
</dbReference>
<dbReference type="PANTHER" id="PTHR46796">
    <property type="entry name" value="HTH-TYPE TRANSCRIPTIONAL ACTIVATOR RHAS-RELATED"/>
    <property type="match status" value="1"/>
</dbReference>
<protein>
    <submittedName>
        <fullName evidence="5">AraC family transcriptional regulator</fullName>
    </submittedName>
</protein>
<accession>A0A2X0J0E9</accession>
<dbReference type="InterPro" id="IPR018060">
    <property type="entry name" value="HTH_AraC"/>
</dbReference>
<reference evidence="5 6" key="1">
    <citation type="submission" date="2018-06" db="EMBL/GenBank/DDBJ databases">
        <title>Streptacidiphilus pinicola sp. nov., isolated from pine grove soil.</title>
        <authorList>
            <person name="Roh S.G."/>
            <person name="Park S."/>
            <person name="Kim M.-K."/>
            <person name="Yun B.-R."/>
            <person name="Park J."/>
            <person name="Kim M.J."/>
            <person name="Kim Y.S."/>
            <person name="Kim S.B."/>
        </authorList>
    </citation>
    <scope>NUCLEOTIDE SEQUENCE [LARGE SCALE GENOMIC DNA]</scope>
    <source>
        <strain evidence="5 6">MMS16-CNU450</strain>
    </source>
</reference>
<sequence length="319" mass="35406">MSAAEVSVSDRFDWFVDAVSSALMPSTMIAENPGGFYAEGGLLNTGPVQVSRFSYSPLRSRRTPRLIRRGDPEQYQLALVTRGTAWFAQDHSEAEIRAGGMVLWDTSRPYESASGLDGRDVEAFVLQIPKERMALPSQQVDRLLAQRIPAGTGVGAILSQFLVSLADNGPDCRPQELAGLGNMAVELAASCLTQQLGTVREQPAELRAHVLLRRINTFIEHNLADPELTPRAIADHHHISLRTLYLLFQNQEESVAATIRRRRLEHCHADLANPRLRDQPVHAIAARWGFTQPAAFSRAFRTTYCTTPTEHRHHSPASQ</sequence>
<dbReference type="AlphaFoldDB" id="A0A2X0J0E9"/>
<dbReference type="OrthoDB" id="9799345at2"/>
<evidence type="ECO:0000256" key="1">
    <source>
        <dbReference type="ARBA" id="ARBA00023015"/>
    </source>
</evidence>
<keyword evidence="1" id="KW-0805">Transcription regulation</keyword>
<dbReference type="InterPro" id="IPR050204">
    <property type="entry name" value="AraC_XylS_family_regulators"/>
</dbReference>
<keyword evidence="3" id="KW-0804">Transcription</keyword>
<dbReference type="PROSITE" id="PS01124">
    <property type="entry name" value="HTH_ARAC_FAMILY_2"/>
    <property type="match status" value="1"/>
</dbReference>
<dbReference type="InterPro" id="IPR035418">
    <property type="entry name" value="AraC-bd_2"/>
</dbReference>
<dbReference type="SMART" id="SM00342">
    <property type="entry name" value="HTH_ARAC"/>
    <property type="match status" value="1"/>
</dbReference>
<dbReference type="Pfam" id="PF14525">
    <property type="entry name" value="AraC_binding_2"/>
    <property type="match status" value="1"/>
</dbReference>